<sequence>MCFQNLLTNLRFLWQVRLMERIKSKKVKNDQGFPQFFHLIQNFENWLVLSIVPEDYAGKRYQCMHKLCELRLDTKPESNLGKYN</sequence>
<proteinExistence type="predicted"/>
<dbReference type="EMBL" id="GGEC01074639">
    <property type="protein sequence ID" value="MBX55123.1"/>
    <property type="molecule type" value="Transcribed_RNA"/>
</dbReference>
<evidence type="ECO:0000313" key="1">
    <source>
        <dbReference type="EMBL" id="MBX55123.1"/>
    </source>
</evidence>
<organism evidence="1">
    <name type="scientific">Rhizophora mucronata</name>
    <name type="common">Asiatic mangrove</name>
    <dbReference type="NCBI Taxonomy" id="61149"/>
    <lineage>
        <taxon>Eukaryota</taxon>
        <taxon>Viridiplantae</taxon>
        <taxon>Streptophyta</taxon>
        <taxon>Embryophyta</taxon>
        <taxon>Tracheophyta</taxon>
        <taxon>Spermatophyta</taxon>
        <taxon>Magnoliopsida</taxon>
        <taxon>eudicotyledons</taxon>
        <taxon>Gunneridae</taxon>
        <taxon>Pentapetalae</taxon>
        <taxon>rosids</taxon>
        <taxon>fabids</taxon>
        <taxon>Malpighiales</taxon>
        <taxon>Rhizophoraceae</taxon>
        <taxon>Rhizophora</taxon>
    </lineage>
</organism>
<dbReference type="AlphaFoldDB" id="A0A2P2PK49"/>
<protein>
    <submittedName>
        <fullName evidence="1">Uncharacterized protein</fullName>
    </submittedName>
</protein>
<accession>A0A2P2PK49</accession>
<name>A0A2P2PK49_RHIMU</name>
<reference evidence="1" key="1">
    <citation type="submission" date="2018-02" db="EMBL/GenBank/DDBJ databases">
        <title>Rhizophora mucronata_Transcriptome.</title>
        <authorList>
            <person name="Meera S.P."/>
            <person name="Sreeshan A."/>
            <person name="Augustine A."/>
        </authorList>
    </citation>
    <scope>NUCLEOTIDE SEQUENCE</scope>
    <source>
        <tissue evidence="1">Leaf</tissue>
    </source>
</reference>